<dbReference type="Pfam" id="PF13407">
    <property type="entry name" value="Peripla_BP_4"/>
    <property type="match status" value="1"/>
</dbReference>
<dbReference type="SMART" id="SM00354">
    <property type="entry name" value="HTH_LACI"/>
    <property type="match status" value="1"/>
</dbReference>
<organism evidence="6 7">
    <name type="scientific">Pantoea rwandensis</name>
    <dbReference type="NCBI Taxonomy" id="1076550"/>
    <lineage>
        <taxon>Bacteria</taxon>
        <taxon>Pseudomonadati</taxon>
        <taxon>Pseudomonadota</taxon>
        <taxon>Gammaproteobacteria</taxon>
        <taxon>Enterobacterales</taxon>
        <taxon>Erwiniaceae</taxon>
        <taxon>Pantoea</taxon>
    </lineage>
</organism>
<dbReference type="InterPro" id="IPR000843">
    <property type="entry name" value="HTH_LacI"/>
</dbReference>
<proteinExistence type="predicted"/>
<reference evidence="6 7" key="1">
    <citation type="journal article" date="2017" name="Antonie Van Leeuwenhoek">
        <title>Phylogenomic resolution of the bacterial genus Pantoea and its relationship with Erwinia and Tatumella.</title>
        <authorList>
            <person name="Palmer M."/>
            <person name="Steenkamp E.T."/>
            <person name="Coetzee M.P."/>
            <person name="Chan W.Y."/>
            <person name="van Zyl E."/>
            <person name="De Maayer P."/>
            <person name="Coutinho T.A."/>
            <person name="Blom J."/>
            <person name="Smits T.H."/>
            <person name="Duffy B."/>
            <person name="Venter S.N."/>
        </authorList>
    </citation>
    <scope>NUCLEOTIDE SEQUENCE [LARGE SCALE GENOMIC DNA]</scope>
    <source>
        <strain evidence="6 7">LMG 26275</strain>
    </source>
</reference>
<evidence type="ECO:0000256" key="1">
    <source>
        <dbReference type="ARBA" id="ARBA00022491"/>
    </source>
</evidence>
<evidence type="ECO:0000313" key="7">
    <source>
        <dbReference type="Proteomes" id="UP000193558"/>
    </source>
</evidence>
<dbReference type="InterPro" id="IPR025997">
    <property type="entry name" value="SBP_2_dom"/>
</dbReference>
<dbReference type="OrthoDB" id="7055227at2"/>
<dbReference type="InterPro" id="IPR010982">
    <property type="entry name" value="Lambda_DNA-bd_dom_sf"/>
</dbReference>
<dbReference type="GO" id="GO:0055085">
    <property type="term" value="P:transmembrane transport"/>
    <property type="evidence" value="ECO:0007669"/>
    <property type="project" value="UniProtKB-ARBA"/>
</dbReference>
<dbReference type="PROSITE" id="PS50932">
    <property type="entry name" value="HTH_LACI_2"/>
    <property type="match status" value="1"/>
</dbReference>
<dbReference type="AlphaFoldDB" id="A0A1X1D3I2"/>
<evidence type="ECO:0000256" key="4">
    <source>
        <dbReference type="ARBA" id="ARBA00023163"/>
    </source>
</evidence>
<name>A0A1X1D3I2_9GAMM</name>
<dbReference type="PANTHER" id="PTHR30146">
    <property type="entry name" value="LACI-RELATED TRANSCRIPTIONAL REPRESSOR"/>
    <property type="match status" value="1"/>
</dbReference>
<dbReference type="GO" id="GO:0003700">
    <property type="term" value="F:DNA-binding transcription factor activity"/>
    <property type="evidence" value="ECO:0007669"/>
    <property type="project" value="TreeGrafter"/>
</dbReference>
<feature type="domain" description="HTH lacI-type" evidence="5">
    <location>
        <begin position="3"/>
        <end position="60"/>
    </location>
</feature>
<keyword evidence="1" id="KW-0678">Repressor</keyword>
<sequence length="340" mass="37936">MAKTIEEIATDLSISITTVRLVLNGNADKYRISQKTQQRINDYTALHGYVLNHAARSLKLNKTELLGLIIPRLSNPYFSHLAERMELKCLEAGYQLTICCTYSDAKREMKLVESLLSRNVDGLFIAPASLKAQEHHLKLATRPIVIVDRDFGSNDVSVVISDNAAAAEKLATAMIKQDAVPHLFLAGDDKQPSIKERIRGYRNAMSAAGIKIGKEAILDEAHNSIEDGRKMMKRYLDKHGALPQSFITSSLPLLEGALNVISETYGHIPPELNIGTFDSHPMLKFLPNRIWVARQNEEIIVQHAFDAMMEAIKGNKEVCHHVVPMELTQHLNVKEKPLAS</sequence>
<comment type="caution">
    <text evidence="6">The sequence shown here is derived from an EMBL/GenBank/DDBJ whole genome shotgun (WGS) entry which is preliminary data.</text>
</comment>
<dbReference type="GO" id="GO:0000976">
    <property type="term" value="F:transcription cis-regulatory region binding"/>
    <property type="evidence" value="ECO:0007669"/>
    <property type="project" value="TreeGrafter"/>
</dbReference>
<gene>
    <name evidence="6" type="ORF">HA51_04800</name>
</gene>
<dbReference type="EMBL" id="MLFR01000002">
    <property type="protein sequence ID" value="ORM71197.1"/>
    <property type="molecule type" value="Genomic_DNA"/>
</dbReference>
<dbReference type="CDD" id="cd01392">
    <property type="entry name" value="HTH_LacI"/>
    <property type="match status" value="1"/>
</dbReference>
<evidence type="ECO:0000256" key="3">
    <source>
        <dbReference type="ARBA" id="ARBA00023125"/>
    </source>
</evidence>
<dbReference type="Gene3D" id="3.40.50.2300">
    <property type="match status" value="2"/>
</dbReference>
<dbReference type="SUPFAM" id="SSF53822">
    <property type="entry name" value="Periplasmic binding protein-like I"/>
    <property type="match status" value="1"/>
</dbReference>
<evidence type="ECO:0000259" key="5">
    <source>
        <dbReference type="PROSITE" id="PS50932"/>
    </source>
</evidence>
<keyword evidence="4" id="KW-0804">Transcription</keyword>
<dbReference type="Proteomes" id="UP000193558">
    <property type="component" value="Unassembled WGS sequence"/>
</dbReference>
<protein>
    <submittedName>
        <fullName evidence="6">LacI family transcriptional regulator</fullName>
    </submittedName>
</protein>
<accession>A0A1X1D3I2</accession>
<dbReference type="PANTHER" id="PTHR30146:SF45">
    <property type="entry name" value="CATABOLITE REPRESSOR_ACTIVATOR"/>
    <property type="match status" value="1"/>
</dbReference>
<dbReference type="SUPFAM" id="SSF47413">
    <property type="entry name" value="lambda repressor-like DNA-binding domains"/>
    <property type="match status" value="1"/>
</dbReference>
<dbReference type="InterPro" id="IPR028082">
    <property type="entry name" value="Peripla_BP_I"/>
</dbReference>
<keyword evidence="2" id="KW-0805">Transcription regulation</keyword>
<dbReference type="CDD" id="cd06274">
    <property type="entry name" value="PBP1_FruR"/>
    <property type="match status" value="1"/>
</dbReference>
<evidence type="ECO:0000313" key="6">
    <source>
        <dbReference type="EMBL" id="ORM71197.1"/>
    </source>
</evidence>
<dbReference type="Gene3D" id="1.10.260.40">
    <property type="entry name" value="lambda repressor-like DNA-binding domains"/>
    <property type="match status" value="1"/>
</dbReference>
<keyword evidence="3" id="KW-0238">DNA-binding</keyword>
<evidence type="ECO:0000256" key="2">
    <source>
        <dbReference type="ARBA" id="ARBA00023015"/>
    </source>
</evidence>
<dbReference type="RefSeq" id="WP_084932535.1">
    <property type="nucleotide sequence ID" value="NZ_MLFR01000002.1"/>
</dbReference>